<dbReference type="AlphaFoldDB" id="A0AA39GWF9"/>
<comment type="caution">
    <text evidence="6">The sequence shown here is derived from an EMBL/GenBank/DDBJ whole genome shotgun (WGS) entry which is preliminary data.</text>
</comment>
<evidence type="ECO:0000313" key="7">
    <source>
        <dbReference type="Proteomes" id="UP001175271"/>
    </source>
</evidence>
<keyword evidence="2" id="KW-0805">Transcription regulation</keyword>
<feature type="domain" description="Transcription factor DP C-terminal" evidence="5">
    <location>
        <begin position="16"/>
        <end position="64"/>
    </location>
</feature>
<dbReference type="Gene3D" id="1.20.140.80">
    <property type="entry name" value="Transcription factor DP"/>
    <property type="match status" value="1"/>
</dbReference>
<dbReference type="Proteomes" id="UP001175271">
    <property type="component" value="Unassembled WGS sequence"/>
</dbReference>
<keyword evidence="7" id="KW-1185">Reference proteome</keyword>
<protein>
    <recommendedName>
        <fullName evidence="5">Transcription factor DP C-terminal domain-containing protein</fullName>
    </recommendedName>
</protein>
<dbReference type="InterPro" id="IPR038168">
    <property type="entry name" value="TF_DP_C_sf"/>
</dbReference>
<evidence type="ECO:0000313" key="6">
    <source>
        <dbReference type="EMBL" id="KAK0393774.1"/>
    </source>
</evidence>
<proteinExistence type="inferred from homology"/>
<dbReference type="EMBL" id="JAUCMV010000005">
    <property type="protein sequence ID" value="KAK0393774.1"/>
    <property type="molecule type" value="Genomic_DNA"/>
</dbReference>
<dbReference type="SUPFAM" id="SSF144074">
    <property type="entry name" value="E2F-DP heterodimerization region"/>
    <property type="match status" value="1"/>
</dbReference>
<keyword evidence="4" id="KW-0804">Transcription</keyword>
<evidence type="ECO:0000259" key="5">
    <source>
        <dbReference type="Pfam" id="PF08781"/>
    </source>
</evidence>
<dbReference type="GO" id="GO:0003677">
    <property type="term" value="F:DNA binding"/>
    <property type="evidence" value="ECO:0007669"/>
    <property type="project" value="UniProtKB-KW"/>
</dbReference>
<reference evidence="6" key="1">
    <citation type="submission" date="2023-06" db="EMBL/GenBank/DDBJ databases">
        <title>Genomic analysis of the entomopathogenic nematode Steinernema hermaphroditum.</title>
        <authorList>
            <person name="Schwarz E.M."/>
            <person name="Heppert J.K."/>
            <person name="Baniya A."/>
            <person name="Schwartz H.T."/>
            <person name="Tan C.-H."/>
            <person name="Antoshechkin I."/>
            <person name="Sternberg P.W."/>
            <person name="Goodrich-Blair H."/>
            <person name="Dillman A.R."/>
        </authorList>
    </citation>
    <scope>NUCLEOTIDE SEQUENCE</scope>
    <source>
        <strain evidence="6">PS9179</strain>
        <tissue evidence="6">Whole animal</tissue>
    </source>
</reference>
<evidence type="ECO:0000256" key="1">
    <source>
        <dbReference type="ARBA" id="ARBA00010940"/>
    </source>
</evidence>
<dbReference type="InterPro" id="IPR037241">
    <property type="entry name" value="E2F-DP_heterodim"/>
</dbReference>
<name>A0AA39GWF9_9BILA</name>
<dbReference type="InterPro" id="IPR014889">
    <property type="entry name" value="Transc_factor_DP_C"/>
</dbReference>
<accession>A0AA39GWF9</accession>
<evidence type="ECO:0000256" key="4">
    <source>
        <dbReference type="ARBA" id="ARBA00023163"/>
    </source>
</evidence>
<comment type="similarity">
    <text evidence="1">Belongs to the E2F/DP family.</text>
</comment>
<evidence type="ECO:0000256" key="3">
    <source>
        <dbReference type="ARBA" id="ARBA00023125"/>
    </source>
</evidence>
<sequence length="85" mass="9836">MLTSVSLMTRPNTCFNSFQVYDDIDLMKRLGLVCGMEKDLITLENIEKIKSCVPEALRPDIDQIVNTNHRPFEAFKTPRQPSRQH</sequence>
<gene>
    <name evidence="6" type="ORF">QR680_000396</name>
</gene>
<keyword evidence="3" id="KW-0238">DNA-binding</keyword>
<evidence type="ECO:0000256" key="2">
    <source>
        <dbReference type="ARBA" id="ARBA00023015"/>
    </source>
</evidence>
<organism evidence="6 7">
    <name type="scientific">Steinernema hermaphroditum</name>
    <dbReference type="NCBI Taxonomy" id="289476"/>
    <lineage>
        <taxon>Eukaryota</taxon>
        <taxon>Metazoa</taxon>
        <taxon>Ecdysozoa</taxon>
        <taxon>Nematoda</taxon>
        <taxon>Chromadorea</taxon>
        <taxon>Rhabditida</taxon>
        <taxon>Tylenchina</taxon>
        <taxon>Panagrolaimomorpha</taxon>
        <taxon>Strongyloidoidea</taxon>
        <taxon>Steinernematidae</taxon>
        <taxon>Steinernema</taxon>
    </lineage>
</organism>
<dbReference type="Pfam" id="PF08781">
    <property type="entry name" value="DP"/>
    <property type="match status" value="1"/>
</dbReference>